<evidence type="ECO:0000256" key="9">
    <source>
        <dbReference type="ARBA" id="ARBA00023163"/>
    </source>
</evidence>
<dbReference type="PANTHER" id="PTHR20934">
    <property type="entry name" value="TRANSCRIPTION ELONGATION FACTOR 1 HOMOLOG"/>
    <property type="match status" value="1"/>
</dbReference>
<comment type="subcellular location">
    <subcellularLocation>
        <location evidence="2 11">Nucleus</location>
    </subcellularLocation>
</comment>
<dbReference type="InterPro" id="IPR007808">
    <property type="entry name" value="Elf1"/>
</dbReference>
<feature type="compositionally biased region" description="Basic residues" evidence="12">
    <location>
        <begin position="35"/>
        <end position="49"/>
    </location>
</feature>
<evidence type="ECO:0000313" key="13">
    <source>
        <dbReference type="EMBL" id="CAH1400319.1"/>
    </source>
</evidence>
<evidence type="ECO:0000256" key="10">
    <source>
        <dbReference type="ARBA" id="ARBA00023242"/>
    </source>
</evidence>
<evidence type="ECO:0000256" key="6">
    <source>
        <dbReference type="ARBA" id="ARBA00022771"/>
    </source>
</evidence>
<dbReference type="GO" id="GO:0008270">
    <property type="term" value="F:zinc ion binding"/>
    <property type="evidence" value="ECO:0007669"/>
    <property type="project" value="UniProtKB-KW"/>
</dbReference>
<comment type="similarity">
    <text evidence="3 11">Belongs to the ELOF1 family.</text>
</comment>
<evidence type="ECO:0000256" key="1">
    <source>
        <dbReference type="ARBA" id="ARBA00003357"/>
    </source>
</evidence>
<dbReference type="InterPro" id="IPR038567">
    <property type="entry name" value="T_Elf1_sf"/>
</dbReference>
<dbReference type="GO" id="GO:0006368">
    <property type="term" value="P:transcription elongation by RNA polymerase II"/>
    <property type="evidence" value="ECO:0007669"/>
    <property type="project" value="TreeGrafter"/>
</dbReference>
<name>A0A9P0HE17_NEZVI</name>
<keyword evidence="8 11" id="KW-0805">Transcription regulation</keyword>
<evidence type="ECO:0000256" key="12">
    <source>
        <dbReference type="SAM" id="MobiDB-lite"/>
    </source>
</evidence>
<dbReference type="Proteomes" id="UP001152798">
    <property type="component" value="Chromosome 4"/>
</dbReference>
<dbReference type="PANTHER" id="PTHR20934:SF0">
    <property type="entry name" value="TRANSCRIPTION ELONGATION FACTOR 1 HOMOLOG"/>
    <property type="match status" value="1"/>
</dbReference>
<evidence type="ECO:0000256" key="4">
    <source>
        <dbReference type="ARBA" id="ARBA00014973"/>
    </source>
</evidence>
<sequence>MEEISIPKKLLSMEPGGKRKLSRPKPRWKMESQMGRRKSNRKPPPKRKAIVPLDTQFDCPFCNHEKSCEVTMDRVRSSARIVCRICLEDFQTVTNFLSEPIDIYNDWIDACEKAN</sequence>
<dbReference type="Gene3D" id="2.20.25.190">
    <property type="match status" value="1"/>
</dbReference>
<proteinExistence type="inferred from homology"/>
<dbReference type="Pfam" id="PF05129">
    <property type="entry name" value="Zn_ribbon_Elf1"/>
    <property type="match status" value="1"/>
</dbReference>
<keyword evidence="9 11" id="KW-0804">Transcription</keyword>
<feature type="region of interest" description="Disordered" evidence="12">
    <location>
        <begin position="1"/>
        <end position="49"/>
    </location>
</feature>
<dbReference type="OrthoDB" id="445983at2759"/>
<dbReference type="GO" id="GO:0000993">
    <property type="term" value="F:RNA polymerase II complex binding"/>
    <property type="evidence" value="ECO:0007669"/>
    <property type="project" value="TreeGrafter"/>
</dbReference>
<dbReference type="GO" id="GO:0008023">
    <property type="term" value="C:transcription elongation factor complex"/>
    <property type="evidence" value="ECO:0007669"/>
    <property type="project" value="TreeGrafter"/>
</dbReference>
<evidence type="ECO:0000313" key="14">
    <source>
        <dbReference type="Proteomes" id="UP001152798"/>
    </source>
</evidence>
<keyword evidence="6 11" id="KW-0863">Zinc-finger</keyword>
<evidence type="ECO:0000256" key="11">
    <source>
        <dbReference type="RuleBase" id="RU364033"/>
    </source>
</evidence>
<organism evidence="13 14">
    <name type="scientific">Nezara viridula</name>
    <name type="common">Southern green stink bug</name>
    <name type="synonym">Cimex viridulus</name>
    <dbReference type="NCBI Taxonomy" id="85310"/>
    <lineage>
        <taxon>Eukaryota</taxon>
        <taxon>Metazoa</taxon>
        <taxon>Ecdysozoa</taxon>
        <taxon>Arthropoda</taxon>
        <taxon>Hexapoda</taxon>
        <taxon>Insecta</taxon>
        <taxon>Pterygota</taxon>
        <taxon>Neoptera</taxon>
        <taxon>Paraneoptera</taxon>
        <taxon>Hemiptera</taxon>
        <taxon>Heteroptera</taxon>
        <taxon>Panheteroptera</taxon>
        <taxon>Pentatomomorpha</taxon>
        <taxon>Pentatomoidea</taxon>
        <taxon>Pentatomidae</taxon>
        <taxon>Pentatominae</taxon>
        <taxon>Nezara</taxon>
    </lineage>
</organism>
<gene>
    <name evidence="13" type="ORF">NEZAVI_LOCUS9588</name>
</gene>
<evidence type="ECO:0000256" key="5">
    <source>
        <dbReference type="ARBA" id="ARBA00022723"/>
    </source>
</evidence>
<protein>
    <recommendedName>
        <fullName evidence="4 11">Transcription elongation factor 1 homolog</fullName>
    </recommendedName>
</protein>
<evidence type="ECO:0000256" key="3">
    <source>
        <dbReference type="ARBA" id="ARBA00009730"/>
    </source>
</evidence>
<dbReference type="FunFam" id="2.20.25.190:FF:000001">
    <property type="entry name" value="Transcription elongation factor 1 homolog"/>
    <property type="match status" value="1"/>
</dbReference>
<keyword evidence="14" id="KW-1185">Reference proteome</keyword>
<comment type="function">
    <text evidence="1 11">Transcription elongation factor implicated in the maintenance of proper chromatin structure in actively transcribed regions.</text>
</comment>
<evidence type="ECO:0000256" key="7">
    <source>
        <dbReference type="ARBA" id="ARBA00022833"/>
    </source>
</evidence>
<dbReference type="EMBL" id="OV725080">
    <property type="protein sequence ID" value="CAH1400319.1"/>
    <property type="molecule type" value="Genomic_DNA"/>
</dbReference>
<evidence type="ECO:0000256" key="8">
    <source>
        <dbReference type="ARBA" id="ARBA00023015"/>
    </source>
</evidence>
<dbReference type="SUPFAM" id="SSF57783">
    <property type="entry name" value="Zinc beta-ribbon"/>
    <property type="match status" value="1"/>
</dbReference>
<keyword evidence="5 11" id="KW-0479">Metal-binding</keyword>
<dbReference type="AlphaFoldDB" id="A0A9P0HE17"/>
<reference evidence="13" key="1">
    <citation type="submission" date="2022-01" db="EMBL/GenBank/DDBJ databases">
        <authorList>
            <person name="King R."/>
        </authorList>
    </citation>
    <scope>NUCLEOTIDE SEQUENCE</scope>
</reference>
<keyword evidence="10 11" id="KW-0539">Nucleus</keyword>
<evidence type="ECO:0000256" key="2">
    <source>
        <dbReference type="ARBA" id="ARBA00004123"/>
    </source>
</evidence>
<accession>A0A9P0HE17</accession>
<feature type="compositionally biased region" description="Basic residues" evidence="12">
    <location>
        <begin position="18"/>
        <end position="27"/>
    </location>
</feature>
<keyword evidence="7 11" id="KW-0862">Zinc</keyword>